<protein>
    <submittedName>
        <fullName evidence="1">Uncharacterized protein</fullName>
    </submittedName>
</protein>
<proteinExistence type="predicted"/>
<sequence length="173" mass="18671">MSDSSSATRGDFAARLLALRPPATAGEKPDLLSRPCDARRSPDRVAECLLLPGKLSGPKAEASELMALAFDGAVLEREMAKSRLHVDLICCCPPLPWKPGDATSEIQLHGFWRVSVGPACPVRASAGAGPARCALRLGRRLQAEMVAVVKTKPSRSKNWAFRRELIHIMAPHV</sequence>
<evidence type="ECO:0000313" key="1">
    <source>
        <dbReference type="EMBL" id="CAJ1410128.1"/>
    </source>
</evidence>
<comment type="caution">
    <text evidence="1">The sequence shown here is derived from an EMBL/GenBank/DDBJ whole genome shotgun (WGS) entry which is preliminary data.</text>
</comment>
<gene>
    <name evidence="1" type="ORF">EVOR1521_LOCUS31051</name>
</gene>
<reference evidence="1" key="1">
    <citation type="submission" date="2023-08" db="EMBL/GenBank/DDBJ databases">
        <authorList>
            <person name="Chen Y."/>
            <person name="Shah S."/>
            <person name="Dougan E. K."/>
            <person name="Thang M."/>
            <person name="Chan C."/>
        </authorList>
    </citation>
    <scope>NUCLEOTIDE SEQUENCE</scope>
</reference>
<evidence type="ECO:0000313" key="2">
    <source>
        <dbReference type="Proteomes" id="UP001178507"/>
    </source>
</evidence>
<dbReference type="EMBL" id="CAUJNA010003805">
    <property type="protein sequence ID" value="CAJ1410128.1"/>
    <property type="molecule type" value="Genomic_DNA"/>
</dbReference>
<accession>A0AA36JS55</accession>
<keyword evidence="2" id="KW-1185">Reference proteome</keyword>
<name>A0AA36JS55_9DINO</name>
<dbReference type="Proteomes" id="UP001178507">
    <property type="component" value="Unassembled WGS sequence"/>
</dbReference>
<organism evidence="1 2">
    <name type="scientific">Effrenium voratum</name>
    <dbReference type="NCBI Taxonomy" id="2562239"/>
    <lineage>
        <taxon>Eukaryota</taxon>
        <taxon>Sar</taxon>
        <taxon>Alveolata</taxon>
        <taxon>Dinophyceae</taxon>
        <taxon>Suessiales</taxon>
        <taxon>Symbiodiniaceae</taxon>
        <taxon>Effrenium</taxon>
    </lineage>
</organism>
<dbReference type="AlphaFoldDB" id="A0AA36JS55"/>